<proteinExistence type="predicted"/>
<evidence type="ECO:0000313" key="2">
    <source>
        <dbReference type="EMBL" id="SIR08900.1"/>
    </source>
</evidence>
<sequence length="35" mass="3989">MIGNIVGGVLLVAFGYTVVRWYRNGDARLNSEWFN</sequence>
<name>A0A1N6Y2V7_9EURY</name>
<accession>A0A1N6Y2V7</accession>
<organism evidence="2 3">
    <name type="scientific">Natronorubrum daqingense</name>
    <dbReference type="NCBI Taxonomy" id="588898"/>
    <lineage>
        <taxon>Archaea</taxon>
        <taxon>Methanobacteriati</taxon>
        <taxon>Methanobacteriota</taxon>
        <taxon>Stenosarchaea group</taxon>
        <taxon>Halobacteria</taxon>
        <taxon>Halobacteriales</taxon>
        <taxon>Natrialbaceae</taxon>
        <taxon>Natronorubrum</taxon>
    </lineage>
</organism>
<dbReference type="EMBL" id="FTNP01000001">
    <property type="protein sequence ID" value="SIR08900.1"/>
    <property type="molecule type" value="Genomic_DNA"/>
</dbReference>
<evidence type="ECO:0000313" key="3">
    <source>
        <dbReference type="Proteomes" id="UP000185687"/>
    </source>
</evidence>
<evidence type="ECO:0000256" key="1">
    <source>
        <dbReference type="SAM" id="Phobius"/>
    </source>
</evidence>
<dbReference type="AlphaFoldDB" id="A0A1N6Y2V7"/>
<keyword evidence="3" id="KW-1185">Reference proteome</keyword>
<reference evidence="2 3" key="1">
    <citation type="submission" date="2017-01" db="EMBL/GenBank/DDBJ databases">
        <authorList>
            <person name="Mah S.A."/>
            <person name="Swanson W.J."/>
            <person name="Moy G.W."/>
            <person name="Vacquier V.D."/>
        </authorList>
    </citation>
    <scope>NUCLEOTIDE SEQUENCE [LARGE SCALE GENOMIC DNA]</scope>
    <source>
        <strain evidence="2 3">CGMCC 1.8909</strain>
    </source>
</reference>
<feature type="transmembrane region" description="Helical" evidence="1">
    <location>
        <begin position="6"/>
        <end position="22"/>
    </location>
</feature>
<gene>
    <name evidence="2" type="ORF">SAMN05421809_0296</name>
</gene>
<keyword evidence="1" id="KW-1133">Transmembrane helix</keyword>
<keyword evidence="1" id="KW-0812">Transmembrane</keyword>
<dbReference type="Proteomes" id="UP000185687">
    <property type="component" value="Unassembled WGS sequence"/>
</dbReference>
<protein>
    <submittedName>
        <fullName evidence="2">Uncharacterized protein</fullName>
    </submittedName>
</protein>
<keyword evidence="1" id="KW-0472">Membrane</keyword>